<keyword evidence="2" id="KW-1185">Reference proteome</keyword>
<gene>
    <name evidence="1" type="ORF">EB796_013569</name>
</gene>
<comment type="caution">
    <text evidence="1">The sequence shown here is derived from an EMBL/GenBank/DDBJ whole genome shotgun (WGS) entry which is preliminary data.</text>
</comment>
<dbReference type="AlphaFoldDB" id="A0A7J7JRS1"/>
<evidence type="ECO:0000313" key="1">
    <source>
        <dbReference type="EMBL" id="KAF6028136.1"/>
    </source>
</evidence>
<proteinExistence type="predicted"/>
<dbReference type="EMBL" id="VXIV02001988">
    <property type="protein sequence ID" value="KAF6028136.1"/>
    <property type="molecule type" value="Genomic_DNA"/>
</dbReference>
<accession>A0A7J7JRS1</accession>
<evidence type="ECO:0000313" key="2">
    <source>
        <dbReference type="Proteomes" id="UP000593567"/>
    </source>
</evidence>
<sequence>MNNPTDVPHPESSDWIVRKSGVTRSGGDKTLILDFARDESIEARHIALYSAAGGIALNELEVYDSAERFKDVSILSSTHSTITEDPTPTSSEWTLVMSGISRESDTSSTELTYNFDISNELQTRHIALYSSRNSIGLVIAEVQIYKYGYDVRYPTTESTLTQVSSTSTNILTDGDVEINFSVRAKNNDDFYSDYETLVFTSDKLDFSILETTLAYVSSLLDSCVSIKVSSFVSNALNLESIELRT</sequence>
<reference evidence="1" key="1">
    <citation type="submission" date="2020-06" db="EMBL/GenBank/DDBJ databases">
        <title>Draft genome of Bugula neritina, a colonial animal packing powerful symbionts and potential medicines.</title>
        <authorList>
            <person name="Rayko M."/>
        </authorList>
    </citation>
    <scope>NUCLEOTIDE SEQUENCE [LARGE SCALE GENOMIC DNA]</scope>
    <source>
        <strain evidence="1">Kwan_BN1</strain>
    </source>
</reference>
<name>A0A7J7JRS1_BUGNE</name>
<organism evidence="1 2">
    <name type="scientific">Bugula neritina</name>
    <name type="common">Brown bryozoan</name>
    <name type="synonym">Sertularia neritina</name>
    <dbReference type="NCBI Taxonomy" id="10212"/>
    <lineage>
        <taxon>Eukaryota</taxon>
        <taxon>Metazoa</taxon>
        <taxon>Spiralia</taxon>
        <taxon>Lophotrochozoa</taxon>
        <taxon>Bryozoa</taxon>
        <taxon>Gymnolaemata</taxon>
        <taxon>Cheilostomatida</taxon>
        <taxon>Flustrina</taxon>
        <taxon>Buguloidea</taxon>
        <taxon>Bugulidae</taxon>
        <taxon>Bugula</taxon>
    </lineage>
</organism>
<protein>
    <submittedName>
        <fullName evidence="1">Uncharacterized protein</fullName>
    </submittedName>
</protein>
<dbReference type="Proteomes" id="UP000593567">
    <property type="component" value="Unassembled WGS sequence"/>
</dbReference>